<keyword evidence="5 7" id="KW-0472">Membrane</keyword>
<accession>A0AA38H8U7</accession>
<dbReference type="RefSeq" id="XP_052944836.1">
    <property type="nucleotide sequence ID" value="XM_053092586.1"/>
</dbReference>
<dbReference type="PANTHER" id="PTHR12428:SF65">
    <property type="entry name" value="CYTOCHROME C OXIDASE ASSEMBLY PROTEIN COX18, MITOCHONDRIAL"/>
    <property type="match status" value="1"/>
</dbReference>
<evidence type="ECO:0000256" key="3">
    <source>
        <dbReference type="ARBA" id="ARBA00022692"/>
    </source>
</evidence>
<reference evidence="8" key="1">
    <citation type="journal article" date="2022" name="G3 (Bethesda)">
        <title>High quality genome of the basidiomycete yeast Dioszegia hungarica PDD-24b-2 isolated from cloud water.</title>
        <authorList>
            <person name="Jarrige D."/>
            <person name="Haridas S."/>
            <person name="Bleykasten-Grosshans C."/>
            <person name="Joly M."/>
            <person name="Nadalig T."/>
            <person name="Sancelme M."/>
            <person name="Vuilleumier S."/>
            <person name="Grigoriev I.V."/>
            <person name="Amato P."/>
            <person name="Bringel F."/>
        </authorList>
    </citation>
    <scope>NUCLEOTIDE SEQUENCE</scope>
    <source>
        <strain evidence="8">PDD-24b-2</strain>
    </source>
</reference>
<keyword evidence="3 7" id="KW-0812">Transmembrane</keyword>
<evidence type="ECO:0000256" key="4">
    <source>
        <dbReference type="ARBA" id="ARBA00022989"/>
    </source>
</evidence>
<comment type="similarity">
    <text evidence="2">Belongs to the OXA1/ALB3/YidC family.</text>
</comment>
<dbReference type="EMBL" id="JAKWFO010000005">
    <property type="protein sequence ID" value="KAI9635059.1"/>
    <property type="molecule type" value="Genomic_DNA"/>
</dbReference>
<dbReference type="GO" id="GO:0032977">
    <property type="term" value="F:membrane insertase activity"/>
    <property type="evidence" value="ECO:0007669"/>
    <property type="project" value="InterPro"/>
</dbReference>
<gene>
    <name evidence="8" type="ORF">MKK02DRAFT_43738</name>
</gene>
<evidence type="ECO:0000313" key="8">
    <source>
        <dbReference type="EMBL" id="KAI9635059.1"/>
    </source>
</evidence>
<dbReference type="Proteomes" id="UP001164286">
    <property type="component" value="Unassembled WGS sequence"/>
</dbReference>
<evidence type="ECO:0000256" key="5">
    <source>
        <dbReference type="ARBA" id="ARBA00023136"/>
    </source>
</evidence>
<dbReference type="GO" id="GO:0033617">
    <property type="term" value="P:mitochondrial respiratory chain complex IV assembly"/>
    <property type="evidence" value="ECO:0007669"/>
    <property type="project" value="TreeGrafter"/>
</dbReference>
<dbReference type="GO" id="GO:0032979">
    <property type="term" value="P:protein insertion into mitochondrial inner membrane from matrix"/>
    <property type="evidence" value="ECO:0007669"/>
    <property type="project" value="TreeGrafter"/>
</dbReference>
<comment type="subcellular location">
    <subcellularLocation>
        <location evidence="1">Membrane</location>
        <topology evidence="1">Multi-pass membrane protein</topology>
    </subcellularLocation>
</comment>
<dbReference type="AlphaFoldDB" id="A0AA38H8U7"/>
<proteinExistence type="inferred from homology"/>
<evidence type="ECO:0000313" key="9">
    <source>
        <dbReference type="Proteomes" id="UP001164286"/>
    </source>
</evidence>
<organism evidence="8 9">
    <name type="scientific">Dioszegia hungarica</name>
    <dbReference type="NCBI Taxonomy" id="4972"/>
    <lineage>
        <taxon>Eukaryota</taxon>
        <taxon>Fungi</taxon>
        <taxon>Dikarya</taxon>
        <taxon>Basidiomycota</taxon>
        <taxon>Agaricomycotina</taxon>
        <taxon>Tremellomycetes</taxon>
        <taxon>Tremellales</taxon>
        <taxon>Bulleribasidiaceae</taxon>
        <taxon>Dioszegia</taxon>
    </lineage>
</organism>
<feature type="compositionally biased region" description="Low complexity" evidence="6">
    <location>
        <begin position="380"/>
        <end position="394"/>
    </location>
</feature>
<feature type="transmembrane region" description="Helical" evidence="7">
    <location>
        <begin position="143"/>
        <end position="167"/>
    </location>
</feature>
<feature type="transmembrane region" description="Helical" evidence="7">
    <location>
        <begin position="232"/>
        <end position="253"/>
    </location>
</feature>
<dbReference type="GO" id="GO:0005743">
    <property type="term" value="C:mitochondrial inner membrane"/>
    <property type="evidence" value="ECO:0007669"/>
    <property type="project" value="TreeGrafter"/>
</dbReference>
<sequence>MTAIRPAIAVINALAGPSRLRGRPGLIASESFRHSRSLSNGAASFARPQYSQAEPLRRISNTAKGLYSYGVQRDASIRRPASQQLRSYTSFPPSAPRPAISPRQYPLLALASLTSSLPTDPVDPSTTSSFLDPLVALLLSSPLPAGLTILLLTFSFRSAITLPATIWQRRRMQRTKEIVRPAMKAINEQLAGKVARECRAKGLGYEEYKKELKSQLAVHQSALHKKYGTHPLATMILPLFVHIPLIITLSLSIRRAIEAPLSPWASESWWWLQHLGEVDPTFILPIMGGVVGMMNAEVIGRRNKDLGEALEVGSEGGVVKDTGRVVSSVADTGRGPVASSVPPQPLPAAPQPTATAKSGSTTRTPTLPAHLSKSPGSTQIPSRPLSTSSIIRSSPPTPTARPARKSPIPTPTPRPATPSKRPIRPLPPSASSSSPSGPRLQPITAIVEQTKEVDKARLTSKLFAMAMRAGAVLFIPIAMQVPAALALYWTASMVFTLGQNLTLDWLDARAKARKAV</sequence>
<name>A0AA38H8U7_9TREE</name>
<feature type="compositionally biased region" description="Low complexity" evidence="6">
    <location>
        <begin position="429"/>
        <end position="439"/>
    </location>
</feature>
<evidence type="ECO:0000256" key="7">
    <source>
        <dbReference type="SAM" id="Phobius"/>
    </source>
</evidence>
<keyword evidence="4 7" id="KW-1133">Transmembrane helix</keyword>
<feature type="region of interest" description="Disordered" evidence="6">
    <location>
        <begin position="329"/>
        <end position="440"/>
    </location>
</feature>
<dbReference type="InterPro" id="IPR001708">
    <property type="entry name" value="YidC/ALB3/OXA1/COX18"/>
</dbReference>
<evidence type="ECO:0000256" key="6">
    <source>
        <dbReference type="SAM" id="MobiDB-lite"/>
    </source>
</evidence>
<evidence type="ECO:0000256" key="2">
    <source>
        <dbReference type="ARBA" id="ARBA00009877"/>
    </source>
</evidence>
<evidence type="ECO:0000256" key="1">
    <source>
        <dbReference type="ARBA" id="ARBA00004141"/>
    </source>
</evidence>
<comment type="caution">
    <text evidence="8">The sequence shown here is derived from an EMBL/GenBank/DDBJ whole genome shotgun (WGS) entry which is preliminary data.</text>
</comment>
<dbReference type="GeneID" id="77731791"/>
<dbReference type="PANTHER" id="PTHR12428">
    <property type="entry name" value="OXA1"/>
    <property type="match status" value="1"/>
</dbReference>
<keyword evidence="9" id="KW-1185">Reference proteome</keyword>
<protein>
    <submittedName>
        <fullName evidence="8">60Kd inner membrane protein-domain-containing protein</fullName>
    </submittedName>
</protein>